<dbReference type="EMBL" id="ACBY02000023">
    <property type="protein sequence ID" value="EFB75978.1"/>
    <property type="molecule type" value="Genomic_DNA"/>
</dbReference>
<organism evidence="1 2">
    <name type="scientific">Subdoligranulum variabile DSM 15176</name>
    <dbReference type="NCBI Taxonomy" id="411471"/>
    <lineage>
        <taxon>Bacteria</taxon>
        <taxon>Bacillati</taxon>
        <taxon>Bacillota</taxon>
        <taxon>Clostridia</taxon>
        <taxon>Eubacteriales</taxon>
        <taxon>Oscillospiraceae</taxon>
        <taxon>Subdoligranulum</taxon>
    </lineage>
</organism>
<sequence length="49" mass="5630">MNFIVLSVKRVIQVSWFLKKSKKSAKFPERANLALFERPLFCTLAGGRC</sequence>
<keyword evidence="2" id="KW-1185">Reference proteome</keyword>
<comment type="caution">
    <text evidence="1">The sequence shown here is derived from an EMBL/GenBank/DDBJ whole genome shotgun (WGS) entry which is preliminary data.</text>
</comment>
<dbReference type="AlphaFoldDB" id="D1PN43"/>
<dbReference type="HOGENOM" id="CLU_3141464_0_0_9"/>
<reference evidence="1" key="1">
    <citation type="submission" date="2009-12" db="EMBL/GenBank/DDBJ databases">
        <authorList>
            <person name="Weinstock G."/>
            <person name="Sodergren E."/>
            <person name="Clifton S."/>
            <person name="Fulton L."/>
            <person name="Fulton B."/>
            <person name="Courtney L."/>
            <person name="Fronick C."/>
            <person name="Harrison M."/>
            <person name="Strong C."/>
            <person name="Farmer C."/>
            <person name="Delahaunty K."/>
            <person name="Markovic C."/>
            <person name="Hall O."/>
            <person name="Minx P."/>
            <person name="Tomlinson C."/>
            <person name="Mitreva M."/>
            <person name="Nelson J."/>
            <person name="Hou S."/>
            <person name="Wollam A."/>
            <person name="Pepin K.H."/>
            <person name="Johnson M."/>
            <person name="Bhonagiri V."/>
            <person name="Nash W.E."/>
            <person name="Warren W."/>
            <person name="Chinwalla A."/>
            <person name="Mardis E.R."/>
            <person name="Wilson R.K."/>
        </authorList>
    </citation>
    <scope>NUCLEOTIDE SEQUENCE [LARGE SCALE GENOMIC DNA]</scope>
    <source>
        <strain evidence="1">DSM 15176</strain>
    </source>
</reference>
<gene>
    <name evidence="1" type="ORF">SUBVAR_05758</name>
</gene>
<evidence type="ECO:0000313" key="2">
    <source>
        <dbReference type="Proteomes" id="UP000003438"/>
    </source>
</evidence>
<proteinExistence type="predicted"/>
<accession>D1PN43</accession>
<evidence type="ECO:0000313" key="1">
    <source>
        <dbReference type="EMBL" id="EFB75978.1"/>
    </source>
</evidence>
<name>D1PN43_9FIRM</name>
<protein>
    <submittedName>
        <fullName evidence="1">Uncharacterized protein</fullName>
    </submittedName>
</protein>
<dbReference type="Proteomes" id="UP000003438">
    <property type="component" value="Unassembled WGS sequence"/>
</dbReference>